<organism evidence="1 2">
    <name type="scientific">Brassica rapa subsp. trilocularis</name>
    <dbReference type="NCBI Taxonomy" id="1813537"/>
    <lineage>
        <taxon>Eukaryota</taxon>
        <taxon>Viridiplantae</taxon>
        <taxon>Streptophyta</taxon>
        <taxon>Embryophyta</taxon>
        <taxon>Tracheophyta</taxon>
        <taxon>Spermatophyta</taxon>
        <taxon>Magnoliopsida</taxon>
        <taxon>eudicotyledons</taxon>
        <taxon>Gunneridae</taxon>
        <taxon>Pentapetalae</taxon>
        <taxon>rosids</taxon>
        <taxon>malvids</taxon>
        <taxon>Brassicales</taxon>
        <taxon>Brassicaceae</taxon>
        <taxon>Brassiceae</taxon>
        <taxon>Brassica</taxon>
    </lineage>
</organism>
<feature type="non-terminal residue" evidence="1">
    <location>
        <position position="1"/>
    </location>
</feature>
<sequence length="164" mass="17686">FLTSLTYSNTKHYPKSNPYILNIIHKVAPASGCASERVPAPVALFLLISLNSSCGRLGFVILSDMLVDLGCGGFRSSNIADKDTGLVKASLALRRRLSFRNVEAPTVPTLPALSPGLSVLGAVAVDETSSEDECSSPMEGVMCARSLLFDVCADRWWMRSRSFD</sequence>
<reference evidence="1 2" key="1">
    <citation type="submission" date="2021-03" db="EMBL/GenBank/DDBJ databases">
        <authorList>
            <person name="King G.J."/>
            <person name="Bancroft I."/>
            <person name="Baten A."/>
            <person name="Bloomfield J."/>
            <person name="Borpatragohain P."/>
            <person name="He Z."/>
            <person name="Irish N."/>
            <person name="Irwin J."/>
            <person name="Liu K."/>
            <person name="Mauleon R.P."/>
            <person name="Moore J."/>
            <person name="Morris R."/>
            <person name="Ostergaard L."/>
            <person name="Wang B."/>
            <person name="Wells R."/>
        </authorList>
    </citation>
    <scope>NUCLEOTIDE SEQUENCE [LARGE SCALE GENOMIC DNA]</scope>
    <source>
        <strain evidence="1">R-o-18</strain>
        <tissue evidence="1">Leaf</tissue>
    </source>
</reference>
<dbReference type="EMBL" id="JADBGQ010000008">
    <property type="protein sequence ID" value="KAG5382681.1"/>
    <property type="molecule type" value="Genomic_DNA"/>
</dbReference>
<gene>
    <name evidence="1" type="primary">A09g502360.1_BraROA</name>
    <name evidence="1" type="ORF">IGI04_034151</name>
</gene>
<comment type="caution">
    <text evidence="1">The sequence shown here is derived from an EMBL/GenBank/DDBJ whole genome shotgun (WGS) entry which is preliminary data.</text>
</comment>
<protein>
    <submittedName>
        <fullName evidence="1">Uncharacterized protein</fullName>
    </submittedName>
</protein>
<dbReference type="Proteomes" id="UP000823674">
    <property type="component" value="Chromosome A09"/>
</dbReference>
<name>A0ABQ7L7W9_BRACM</name>
<proteinExistence type="predicted"/>
<keyword evidence="2" id="KW-1185">Reference proteome</keyword>
<evidence type="ECO:0000313" key="1">
    <source>
        <dbReference type="EMBL" id="KAG5382681.1"/>
    </source>
</evidence>
<accession>A0ABQ7L7W9</accession>
<evidence type="ECO:0000313" key="2">
    <source>
        <dbReference type="Proteomes" id="UP000823674"/>
    </source>
</evidence>